<proteinExistence type="predicted"/>
<name>A0A645GRN7_9ZZZZ</name>
<organism evidence="1">
    <name type="scientific">bioreactor metagenome</name>
    <dbReference type="NCBI Taxonomy" id="1076179"/>
    <lineage>
        <taxon>unclassified sequences</taxon>
        <taxon>metagenomes</taxon>
        <taxon>ecological metagenomes</taxon>
    </lineage>
</organism>
<sequence>MKYIAVYKCQLCDALVQYGEPQEISYELLPEICAKVIHNQLFAGNPYLYKVQMQIPHKCKNGDYGMAYFAGFMRVN</sequence>
<reference evidence="1" key="1">
    <citation type="submission" date="2019-08" db="EMBL/GenBank/DDBJ databases">
        <authorList>
            <person name="Kucharzyk K."/>
            <person name="Murdoch R.W."/>
            <person name="Higgins S."/>
            <person name="Loffler F."/>
        </authorList>
    </citation>
    <scope>NUCLEOTIDE SEQUENCE</scope>
</reference>
<protein>
    <submittedName>
        <fullName evidence="1">Uncharacterized protein</fullName>
    </submittedName>
</protein>
<comment type="caution">
    <text evidence="1">The sequence shown here is derived from an EMBL/GenBank/DDBJ whole genome shotgun (WGS) entry which is preliminary data.</text>
</comment>
<evidence type="ECO:0000313" key="1">
    <source>
        <dbReference type="EMBL" id="MPN29518.1"/>
    </source>
</evidence>
<dbReference type="AlphaFoldDB" id="A0A645GRN7"/>
<dbReference type="EMBL" id="VSSQ01080262">
    <property type="protein sequence ID" value="MPN29518.1"/>
    <property type="molecule type" value="Genomic_DNA"/>
</dbReference>
<gene>
    <name evidence="1" type="ORF">SDC9_176971</name>
</gene>
<accession>A0A645GRN7</accession>